<dbReference type="Proteomes" id="UP000608154">
    <property type="component" value="Unassembled WGS sequence"/>
</dbReference>
<evidence type="ECO:0000313" key="5">
    <source>
        <dbReference type="EMBL" id="GGC02947.1"/>
    </source>
</evidence>
<evidence type="ECO:0000259" key="4">
    <source>
        <dbReference type="PROSITE" id="PS50977"/>
    </source>
</evidence>
<dbReference type="GO" id="GO:0003700">
    <property type="term" value="F:DNA-binding transcription factor activity"/>
    <property type="evidence" value="ECO:0007669"/>
    <property type="project" value="TreeGrafter"/>
</dbReference>
<evidence type="ECO:0000256" key="1">
    <source>
        <dbReference type="ARBA" id="ARBA00023125"/>
    </source>
</evidence>
<dbReference type="PRINTS" id="PR00455">
    <property type="entry name" value="HTHTETR"/>
</dbReference>
<accession>A0A916X641</accession>
<dbReference type="PANTHER" id="PTHR30055">
    <property type="entry name" value="HTH-TYPE TRANSCRIPTIONAL REGULATOR RUTR"/>
    <property type="match status" value="1"/>
</dbReference>
<keyword evidence="6" id="KW-1185">Reference proteome</keyword>
<dbReference type="EMBL" id="BMHK01000013">
    <property type="protein sequence ID" value="GGC02947.1"/>
    <property type="molecule type" value="Genomic_DNA"/>
</dbReference>
<proteinExistence type="predicted"/>
<dbReference type="InterPro" id="IPR050109">
    <property type="entry name" value="HTH-type_TetR-like_transc_reg"/>
</dbReference>
<dbReference type="Gene3D" id="1.10.357.10">
    <property type="entry name" value="Tetracycline Repressor, domain 2"/>
    <property type="match status" value="1"/>
</dbReference>
<feature type="compositionally biased region" description="Basic and acidic residues" evidence="3">
    <location>
        <begin position="1"/>
        <end position="14"/>
    </location>
</feature>
<reference evidence="5" key="2">
    <citation type="submission" date="2020-09" db="EMBL/GenBank/DDBJ databases">
        <authorList>
            <person name="Sun Q."/>
            <person name="Zhou Y."/>
        </authorList>
    </citation>
    <scope>NUCLEOTIDE SEQUENCE</scope>
    <source>
        <strain evidence="5">CGMCC 1.15095</strain>
    </source>
</reference>
<evidence type="ECO:0000313" key="6">
    <source>
        <dbReference type="Proteomes" id="UP000608154"/>
    </source>
</evidence>
<feature type="DNA-binding region" description="H-T-H motif" evidence="2">
    <location>
        <begin position="47"/>
        <end position="66"/>
    </location>
</feature>
<evidence type="ECO:0000256" key="2">
    <source>
        <dbReference type="PROSITE-ProRule" id="PRU00335"/>
    </source>
</evidence>
<dbReference type="InterPro" id="IPR001647">
    <property type="entry name" value="HTH_TetR"/>
</dbReference>
<comment type="caution">
    <text evidence="5">The sequence shown here is derived from an EMBL/GenBank/DDBJ whole genome shotgun (WGS) entry which is preliminary data.</text>
</comment>
<dbReference type="InterPro" id="IPR009057">
    <property type="entry name" value="Homeodomain-like_sf"/>
</dbReference>
<organism evidence="5 6">
    <name type="scientific">Novosphingobium endophyticum</name>
    <dbReference type="NCBI Taxonomy" id="1955250"/>
    <lineage>
        <taxon>Bacteria</taxon>
        <taxon>Pseudomonadati</taxon>
        <taxon>Pseudomonadota</taxon>
        <taxon>Alphaproteobacteria</taxon>
        <taxon>Sphingomonadales</taxon>
        <taxon>Sphingomonadaceae</taxon>
        <taxon>Novosphingobium</taxon>
    </lineage>
</organism>
<dbReference type="AlphaFoldDB" id="A0A916X641"/>
<dbReference type="GO" id="GO:0000976">
    <property type="term" value="F:transcription cis-regulatory region binding"/>
    <property type="evidence" value="ECO:0007669"/>
    <property type="project" value="TreeGrafter"/>
</dbReference>
<gene>
    <name evidence="5" type="ORF">GCM10011494_21840</name>
</gene>
<reference evidence="5" key="1">
    <citation type="journal article" date="2014" name="Int. J. Syst. Evol. Microbiol.">
        <title>Complete genome sequence of Corynebacterium casei LMG S-19264T (=DSM 44701T), isolated from a smear-ripened cheese.</title>
        <authorList>
            <consortium name="US DOE Joint Genome Institute (JGI-PGF)"/>
            <person name="Walter F."/>
            <person name="Albersmeier A."/>
            <person name="Kalinowski J."/>
            <person name="Ruckert C."/>
        </authorList>
    </citation>
    <scope>NUCLEOTIDE SEQUENCE</scope>
    <source>
        <strain evidence="5">CGMCC 1.15095</strain>
    </source>
</reference>
<feature type="region of interest" description="Disordered" evidence="3">
    <location>
        <begin position="1"/>
        <end position="25"/>
    </location>
</feature>
<protein>
    <recommendedName>
        <fullName evidence="4">HTH tetR-type domain-containing protein</fullName>
    </recommendedName>
</protein>
<dbReference type="RefSeq" id="WP_229736321.1">
    <property type="nucleotide sequence ID" value="NZ_BMHK01000013.1"/>
</dbReference>
<dbReference type="SUPFAM" id="SSF46689">
    <property type="entry name" value="Homeodomain-like"/>
    <property type="match status" value="1"/>
</dbReference>
<sequence>MKAKEAAAKIDGPARQRRKRRSREDVVQRIREAARQLFAERGYAAATTREIARLADVSETLLFRYYGDKATLFSEVVTEPFQKLMDDFVQRNPDPKFTGTREEDTRRFTRQVFELFEANEEMFRALMAGPRVSGGNDGASGFAGLSAFFHESVDQVSALYEAAGMEPSFDLRIGVRLGFGMIASSVLMRDSLFPDWTPDRNAMIHALEELVARSLAGPAD</sequence>
<keyword evidence="1 2" id="KW-0238">DNA-binding</keyword>
<evidence type="ECO:0000256" key="3">
    <source>
        <dbReference type="SAM" id="MobiDB-lite"/>
    </source>
</evidence>
<name>A0A916X641_9SPHN</name>
<dbReference type="Pfam" id="PF00440">
    <property type="entry name" value="TetR_N"/>
    <property type="match status" value="1"/>
</dbReference>
<dbReference type="PROSITE" id="PS50977">
    <property type="entry name" value="HTH_TETR_2"/>
    <property type="match status" value="1"/>
</dbReference>
<dbReference type="PANTHER" id="PTHR30055:SF226">
    <property type="entry name" value="HTH-TYPE TRANSCRIPTIONAL REGULATOR PKSA"/>
    <property type="match status" value="1"/>
</dbReference>
<feature type="domain" description="HTH tetR-type" evidence="4">
    <location>
        <begin position="24"/>
        <end position="84"/>
    </location>
</feature>